<protein>
    <submittedName>
        <fullName evidence="1">Uncharacterized protein</fullName>
    </submittedName>
</protein>
<dbReference type="RefSeq" id="WP_317516106.1">
    <property type="nucleotide sequence ID" value="NZ_JAPTHD010000001.1"/>
</dbReference>
<proteinExistence type="predicted"/>
<comment type="caution">
    <text evidence="1">The sequence shown here is derived from an EMBL/GenBank/DDBJ whole genome shotgun (WGS) entry which is preliminary data.</text>
</comment>
<gene>
    <name evidence="1" type="ORF">O0R41_05650</name>
</gene>
<evidence type="ECO:0000313" key="1">
    <source>
        <dbReference type="EMBL" id="MDV5823081.1"/>
    </source>
</evidence>
<dbReference type="EMBL" id="JAPTHD010000001">
    <property type="protein sequence ID" value="MDV5823081.1"/>
    <property type="molecule type" value="Genomic_DNA"/>
</dbReference>
<sequence>MHESLGDPGPKPRPALVKNVAITPDETGEVQLVYGTTNLKMMERRNDFFVTNNAEMDACGLYRATRFDLDAIAWIPWADEWFDILPGYKSPIIGHLTGHGIKMLQTTISYRQK</sequence>
<dbReference type="Proteomes" id="UP001185984">
    <property type="component" value="Unassembled WGS sequence"/>
</dbReference>
<evidence type="ECO:0000313" key="2">
    <source>
        <dbReference type="Proteomes" id="UP001185984"/>
    </source>
</evidence>
<accession>A0ABU3ZUA8</accession>
<keyword evidence="2" id="KW-1185">Reference proteome</keyword>
<reference evidence="2" key="1">
    <citation type="journal article" date="2022" name="J Environ Chem Eng">
        <title>Biodegradation of petroleum oil using a constructed nonpathogenic and heavy metal-tolerant bacterial consortium isolated from marine sponges.</title>
        <authorList>
            <person name="Dechsakulwatana C."/>
            <person name="Rungsihiranrut A."/>
            <person name="Muangchinda C."/>
            <person name="Ningthoujam R."/>
            <person name="Klankeo P."/>
            <person name="Pinyakong O."/>
        </authorList>
    </citation>
    <scope>NUCLEOTIDE SEQUENCE [LARGE SCALE GENOMIC DNA]</scope>
    <source>
        <strain evidence="2">MO2-4</strain>
    </source>
</reference>
<name>A0ABU3ZUA8_9SPHN</name>
<organism evidence="1 2">
    <name type="scientific">Sphingobium naphthae</name>
    <dbReference type="NCBI Taxonomy" id="1886786"/>
    <lineage>
        <taxon>Bacteria</taxon>
        <taxon>Pseudomonadati</taxon>
        <taxon>Pseudomonadota</taxon>
        <taxon>Alphaproteobacteria</taxon>
        <taxon>Sphingomonadales</taxon>
        <taxon>Sphingomonadaceae</taxon>
        <taxon>Sphingobium</taxon>
    </lineage>
</organism>